<evidence type="ECO:0000313" key="14">
    <source>
        <dbReference type="EMBL" id="CAL1540452.1"/>
    </source>
</evidence>
<dbReference type="PANTHER" id="PTHR10157">
    <property type="entry name" value="DOPAMINE BETA HYDROXYLASE RELATED"/>
    <property type="match status" value="1"/>
</dbReference>
<keyword evidence="7" id="KW-0186">Copper</keyword>
<name>A0AAV2I7J8_LYMST</name>
<keyword evidence="6" id="KW-0560">Oxidoreductase</keyword>
<dbReference type="Gene3D" id="2.60.120.230">
    <property type="match status" value="1"/>
</dbReference>
<evidence type="ECO:0000256" key="2">
    <source>
        <dbReference type="ARBA" id="ARBA00004370"/>
    </source>
</evidence>
<evidence type="ECO:0000256" key="12">
    <source>
        <dbReference type="SAM" id="SignalP"/>
    </source>
</evidence>
<dbReference type="GO" id="GO:0005507">
    <property type="term" value="F:copper ion binding"/>
    <property type="evidence" value="ECO:0007669"/>
    <property type="project" value="InterPro"/>
</dbReference>
<dbReference type="FunFam" id="2.60.120.230:FF:000001">
    <property type="entry name" value="Monooxygenase, DBH-like 1"/>
    <property type="match status" value="1"/>
</dbReference>
<evidence type="ECO:0000256" key="11">
    <source>
        <dbReference type="ARBA" id="ARBA00023180"/>
    </source>
</evidence>
<evidence type="ECO:0000256" key="3">
    <source>
        <dbReference type="ARBA" id="ARBA00010676"/>
    </source>
</evidence>
<dbReference type="InterPro" id="IPR000323">
    <property type="entry name" value="Cu2_ascorb_mOase_N"/>
</dbReference>
<dbReference type="InterPro" id="IPR028460">
    <property type="entry name" value="Tbh/DBH"/>
</dbReference>
<keyword evidence="9" id="KW-0472">Membrane</keyword>
<comment type="cofactor">
    <cofactor evidence="1">
        <name>Cu(2+)</name>
        <dbReference type="ChEBI" id="CHEBI:29036"/>
    </cofactor>
</comment>
<dbReference type="AlphaFoldDB" id="A0AAV2I7J8"/>
<organism evidence="14 15">
    <name type="scientific">Lymnaea stagnalis</name>
    <name type="common">Great pond snail</name>
    <name type="synonym">Helix stagnalis</name>
    <dbReference type="NCBI Taxonomy" id="6523"/>
    <lineage>
        <taxon>Eukaryota</taxon>
        <taxon>Metazoa</taxon>
        <taxon>Spiralia</taxon>
        <taxon>Lophotrochozoa</taxon>
        <taxon>Mollusca</taxon>
        <taxon>Gastropoda</taxon>
        <taxon>Heterobranchia</taxon>
        <taxon>Euthyneura</taxon>
        <taxon>Panpulmonata</taxon>
        <taxon>Hygrophila</taxon>
        <taxon>Lymnaeoidea</taxon>
        <taxon>Lymnaeidae</taxon>
        <taxon>Lymnaea</taxon>
    </lineage>
</organism>
<dbReference type="InterPro" id="IPR014784">
    <property type="entry name" value="Cu2_ascorb_mOase-like_C"/>
</dbReference>
<dbReference type="GO" id="GO:0030667">
    <property type="term" value="C:secretory granule membrane"/>
    <property type="evidence" value="ECO:0007669"/>
    <property type="project" value="TreeGrafter"/>
</dbReference>
<evidence type="ECO:0000256" key="1">
    <source>
        <dbReference type="ARBA" id="ARBA00001973"/>
    </source>
</evidence>
<keyword evidence="15" id="KW-1185">Reference proteome</keyword>
<dbReference type="GO" id="GO:0006589">
    <property type="term" value="P:octopamine biosynthetic process"/>
    <property type="evidence" value="ECO:0007669"/>
    <property type="project" value="TreeGrafter"/>
</dbReference>
<evidence type="ECO:0000256" key="9">
    <source>
        <dbReference type="ARBA" id="ARBA00023136"/>
    </source>
</evidence>
<comment type="caution">
    <text evidence="14">The sequence shown here is derived from an EMBL/GenBank/DDBJ whole genome shotgun (WGS) entry which is preliminary data.</text>
</comment>
<dbReference type="SUPFAM" id="SSF49344">
    <property type="entry name" value="CBD9-like"/>
    <property type="match status" value="1"/>
</dbReference>
<dbReference type="EMBL" id="CAXITT010000382">
    <property type="protein sequence ID" value="CAL1540452.1"/>
    <property type="molecule type" value="Genomic_DNA"/>
</dbReference>
<dbReference type="Gene3D" id="2.60.40.1210">
    <property type="entry name" value="Cellobiose dehydrogenase, cytochrome domain"/>
    <property type="match status" value="1"/>
</dbReference>
<dbReference type="PRINTS" id="PR00767">
    <property type="entry name" value="DBMONOXGNASE"/>
</dbReference>
<dbReference type="SMART" id="SM00664">
    <property type="entry name" value="DoH"/>
    <property type="match status" value="1"/>
</dbReference>
<dbReference type="PROSITE" id="PS50836">
    <property type="entry name" value="DOMON"/>
    <property type="match status" value="1"/>
</dbReference>
<dbReference type="GO" id="GO:0004500">
    <property type="term" value="F:dopamine beta-monooxygenase activity"/>
    <property type="evidence" value="ECO:0007669"/>
    <property type="project" value="InterPro"/>
</dbReference>
<dbReference type="InterPro" id="IPR024548">
    <property type="entry name" value="Cu2_monoox_C"/>
</dbReference>
<dbReference type="Pfam" id="PF01082">
    <property type="entry name" value="Cu2_monooxygen"/>
    <property type="match status" value="1"/>
</dbReference>
<dbReference type="GO" id="GO:0005615">
    <property type="term" value="C:extracellular space"/>
    <property type="evidence" value="ECO:0007669"/>
    <property type="project" value="TreeGrafter"/>
</dbReference>
<dbReference type="Gene3D" id="2.60.120.310">
    <property type="entry name" value="Copper type II, ascorbate-dependent monooxygenase, N-terminal domain"/>
    <property type="match status" value="1"/>
</dbReference>
<protein>
    <recommendedName>
        <fullName evidence="13">DOMON domain-containing protein</fullName>
    </recommendedName>
</protein>
<feature type="domain" description="DOMON" evidence="13">
    <location>
        <begin position="57"/>
        <end position="170"/>
    </location>
</feature>
<feature type="chain" id="PRO_5043483476" description="DOMON domain-containing protein" evidence="12">
    <location>
        <begin position="33"/>
        <end position="581"/>
    </location>
</feature>
<dbReference type="SUPFAM" id="SSF49742">
    <property type="entry name" value="PHM/PNGase F"/>
    <property type="match status" value="2"/>
</dbReference>
<evidence type="ECO:0000256" key="10">
    <source>
        <dbReference type="ARBA" id="ARBA00023157"/>
    </source>
</evidence>
<evidence type="ECO:0000313" key="15">
    <source>
        <dbReference type="Proteomes" id="UP001497497"/>
    </source>
</evidence>
<dbReference type="InterPro" id="IPR036939">
    <property type="entry name" value="Cu2_ascorb_mOase_N_sf"/>
</dbReference>
<comment type="subcellular location">
    <subcellularLocation>
        <location evidence="2">Membrane</location>
    </subcellularLocation>
</comment>
<dbReference type="InterPro" id="IPR008977">
    <property type="entry name" value="PHM/PNGase_F_dom_sf"/>
</dbReference>
<accession>A0AAV2I7J8</accession>
<evidence type="ECO:0000256" key="4">
    <source>
        <dbReference type="ARBA" id="ARBA00022723"/>
    </source>
</evidence>
<dbReference type="InterPro" id="IPR045266">
    <property type="entry name" value="DOH_DOMON"/>
</dbReference>
<dbReference type="Pfam" id="PF03351">
    <property type="entry name" value="DOMON"/>
    <property type="match status" value="1"/>
</dbReference>
<dbReference type="InterPro" id="IPR000945">
    <property type="entry name" value="DBH-like"/>
</dbReference>
<evidence type="ECO:0000256" key="7">
    <source>
        <dbReference type="ARBA" id="ARBA00023008"/>
    </source>
</evidence>
<feature type="signal peptide" evidence="12">
    <location>
        <begin position="1"/>
        <end position="32"/>
    </location>
</feature>
<dbReference type="GO" id="GO:0042420">
    <property type="term" value="P:dopamine catabolic process"/>
    <property type="evidence" value="ECO:0007669"/>
    <property type="project" value="TreeGrafter"/>
</dbReference>
<dbReference type="FunFam" id="2.60.120.310:FF:000004">
    <property type="entry name" value="DBH-like monooxygenase protein 1"/>
    <property type="match status" value="1"/>
</dbReference>
<evidence type="ECO:0000256" key="8">
    <source>
        <dbReference type="ARBA" id="ARBA00023033"/>
    </source>
</evidence>
<sequence length="581" mass="65706">MYIMFTLRNDVMASMSFFLRVVFVIVTCQGLAIPAPTSDKKESLSYDNFTHHEALDENYHLYWNANATHIVFKTRVKTNGYIGFGISPNGGMPGSDIVIGWVKDGVTHWSDRHADGKVMPQVDAQHNWQLLSGVEEGGHTSLVFVRRLDTCDPDDRPINTGTTRVIFSYHPVDPGADDRVPYHGASRRGTKSIYLLDSPIAEKDGAPLPNDVFTVDFLNENFSVPGNDTYYNCRVMKLPNLTQKHHMIRYEPLIQVGHTQLVHHLVLFYCLGTVDDKYVGREYNCDDGTPEDLRVCDQVFIAWAVGGQPFNYPVHVGHPVGTTDNPGFFMLETHYNNPGLKTEYVDGSGLRLFLTKQLRQFDAAIIDTGVNTDTYQIVPPHYKSFISSGHCHHDCLAQGLGSKEIHVFANLLHGHLLARKLRTRHFRNGIELSPLLEDNNYDFNYQEMRVLKEERTIKAGDSLITDCDYDSTSHKDITYGGLPSTSEMCQAFLLYYPKVALSRCVSRIRYKLTGPAVQSNVLDTVRSLNWTDADVRDRFRQDAYSSPIIEICYTNATQFTINLQAKPNITQEYQPPTLCSN</sequence>
<gene>
    <name evidence="14" type="ORF">GSLYS_00014101001</name>
</gene>
<evidence type="ECO:0000256" key="6">
    <source>
        <dbReference type="ARBA" id="ARBA00023002"/>
    </source>
</evidence>
<keyword evidence="5 12" id="KW-0732">Signal</keyword>
<dbReference type="Proteomes" id="UP001497497">
    <property type="component" value="Unassembled WGS sequence"/>
</dbReference>
<dbReference type="Pfam" id="PF03712">
    <property type="entry name" value="Cu2_monoox_C"/>
    <property type="match status" value="1"/>
</dbReference>
<keyword evidence="10" id="KW-1015">Disulfide bond</keyword>
<keyword evidence="4" id="KW-0479">Metal-binding</keyword>
<dbReference type="CDD" id="cd09631">
    <property type="entry name" value="DOMON_DOH"/>
    <property type="match status" value="1"/>
</dbReference>
<reference evidence="14 15" key="1">
    <citation type="submission" date="2024-04" db="EMBL/GenBank/DDBJ databases">
        <authorList>
            <consortium name="Genoscope - CEA"/>
            <person name="William W."/>
        </authorList>
    </citation>
    <scope>NUCLEOTIDE SEQUENCE [LARGE SCALE GENOMIC DNA]</scope>
</reference>
<proteinExistence type="inferred from homology"/>
<dbReference type="InterPro" id="IPR005018">
    <property type="entry name" value="DOMON_domain"/>
</dbReference>
<keyword evidence="11" id="KW-0325">Glycoprotein</keyword>
<keyword evidence="8" id="KW-0503">Monooxygenase</keyword>
<evidence type="ECO:0000259" key="13">
    <source>
        <dbReference type="PROSITE" id="PS50836"/>
    </source>
</evidence>
<comment type="similarity">
    <text evidence="3">Belongs to the copper type II ascorbate-dependent monooxygenase family.</text>
</comment>
<dbReference type="GO" id="GO:0042421">
    <property type="term" value="P:norepinephrine biosynthetic process"/>
    <property type="evidence" value="ECO:0007669"/>
    <property type="project" value="TreeGrafter"/>
</dbReference>
<dbReference type="FunFam" id="2.60.40.1210:FF:000001">
    <property type="entry name" value="Monooxygenase, DBH-like 1, like"/>
    <property type="match status" value="1"/>
</dbReference>
<dbReference type="PANTHER" id="PTHR10157:SF23">
    <property type="entry name" value="MOXD1 HOMOLOG 1"/>
    <property type="match status" value="1"/>
</dbReference>
<evidence type="ECO:0000256" key="5">
    <source>
        <dbReference type="ARBA" id="ARBA00022729"/>
    </source>
</evidence>